<dbReference type="AlphaFoldDB" id="A0A147BPN3"/>
<accession>A0A147BPN3</accession>
<organism evidence="2">
    <name type="scientific">Ixodes ricinus</name>
    <name type="common">Common tick</name>
    <name type="synonym">Acarus ricinus</name>
    <dbReference type="NCBI Taxonomy" id="34613"/>
    <lineage>
        <taxon>Eukaryota</taxon>
        <taxon>Metazoa</taxon>
        <taxon>Ecdysozoa</taxon>
        <taxon>Arthropoda</taxon>
        <taxon>Chelicerata</taxon>
        <taxon>Arachnida</taxon>
        <taxon>Acari</taxon>
        <taxon>Parasitiformes</taxon>
        <taxon>Ixodida</taxon>
        <taxon>Ixodoidea</taxon>
        <taxon>Ixodidae</taxon>
        <taxon>Ixodinae</taxon>
        <taxon>Ixodes</taxon>
    </lineage>
</organism>
<feature type="chain" id="PRO_5007542680" evidence="1">
    <location>
        <begin position="19"/>
        <end position="84"/>
    </location>
</feature>
<proteinExistence type="predicted"/>
<reference evidence="2" key="1">
    <citation type="journal article" date="2018" name="PLoS Negl. Trop. Dis.">
        <title>Sialome diversity of ticks revealed by RNAseq of single tick salivary glands.</title>
        <authorList>
            <person name="Perner J."/>
            <person name="Kropackova S."/>
            <person name="Kopacek P."/>
            <person name="Ribeiro J.M."/>
        </authorList>
    </citation>
    <scope>NUCLEOTIDE SEQUENCE</scope>
    <source>
        <strain evidence="2">Siblings of single egg batch collected in Ceske Budejovice</strain>
        <tissue evidence="2">Salivary glands</tissue>
    </source>
</reference>
<evidence type="ECO:0000313" key="2">
    <source>
        <dbReference type="EMBL" id="JAR92719.1"/>
    </source>
</evidence>
<evidence type="ECO:0000256" key="1">
    <source>
        <dbReference type="SAM" id="SignalP"/>
    </source>
</evidence>
<protein>
    <submittedName>
        <fullName evidence="2">Putative secreted protein</fullName>
    </submittedName>
</protein>
<sequence>MLFQTCLLVSLLFVQDQASVQLLLGMLRSLSSKHRGIAPALSRETCLVAGRFRFVVCCRRLAVSFRLTQCRVQEYPSVQPCLCA</sequence>
<keyword evidence="1" id="KW-0732">Signal</keyword>
<name>A0A147BPN3_IXORI</name>
<dbReference type="EMBL" id="GEGO01002685">
    <property type="protein sequence ID" value="JAR92719.1"/>
    <property type="molecule type" value="Transcribed_RNA"/>
</dbReference>
<feature type="signal peptide" evidence="1">
    <location>
        <begin position="1"/>
        <end position="18"/>
    </location>
</feature>